<gene>
    <name evidence="2" type="ORF">SEPCBS119000_006784</name>
</gene>
<feature type="non-terminal residue" evidence="2">
    <location>
        <position position="108"/>
    </location>
</feature>
<accession>A0ABP0E848</accession>
<proteinExistence type="predicted"/>
<reference evidence="2 3" key="1">
    <citation type="submission" date="2024-01" db="EMBL/GenBank/DDBJ databases">
        <authorList>
            <person name="Allen C."/>
            <person name="Tagirdzhanova G."/>
        </authorList>
    </citation>
    <scope>NUCLEOTIDE SEQUENCE [LARGE SCALE GENOMIC DNA]</scope>
    <source>
        <strain evidence="2 3">CBS 119000</strain>
    </source>
</reference>
<dbReference type="EMBL" id="CAWUON010000398">
    <property type="protein sequence ID" value="CAK7275656.1"/>
    <property type="molecule type" value="Genomic_DNA"/>
</dbReference>
<comment type="caution">
    <text evidence="2">The sequence shown here is derived from an EMBL/GenBank/DDBJ whole genome shotgun (WGS) entry which is preliminary data.</text>
</comment>
<feature type="region of interest" description="Disordered" evidence="1">
    <location>
        <begin position="1"/>
        <end position="63"/>
    </location>
</feature>
<feature type="compositionally biased region" description="Low complexity" evidence="1">
    <location>
        <begin position="19"/>
        <end position="31"/>
    </location>
</feature>
<organism evidence="2 3">
    <name type="scientific">Sporothrix epigloea</name>
    <dbReference type="NCBI Taxonomy" id="1892477"/>
    <lineage>
        <taxon>Eukaryota</taxon>
        <taxon>Fungi</taxon>
        <taxon>Dikarya</taxon>
        <taxon>Ascomycota</taxon>
        <taxon>Pezizomycotina</taxon>
        <taxon>Sordariomycetes</taxon>
        <taxon>Sordariomycetidae</taxon>
        <taxon>Ophiostomatales</taxon>
        <taxon>Ophiostomataceae</taxon>
        <taxon>Sporothrix</taxon>
    </lineage>
</organism>
<keyword evidence="3" id="KW-1185">Reference proteome</keyword>
<evidence type="ECO:0000256" key="1">
    <source>
        <dbReference type="SAM" id="MobiDB-lite"/>
    </source>
</evidence>
<dbReference type="Proteomes" id="UP001642502">
    <property type="component" value="Unassembled WGS sequence"/>
</dbReference>
<feature type="region of interest" description="Disordered" evidence="1">
    <location>
        <begin position="88"/>
        <end position="108"/>
    </location>
</feature>
<protein>
    <submittedName>
        <fullName evidence="2">Uncharacterized protein</fullName>
    </submittedName>
</protein>
<evidence type="ECO:0000313" key="3">
    <source>
        <dbReference type="Proteomes" id="UP001642502"/>
    </source>
</evidence>
<sequence length="108" mass="11497">MPSASPDAQDLPASANKETPQQPDQTPLTTDSVVAAIQSATDMEVDELAPPQPSQSLPNTDSVRAAVQSATGMEVDEHALLLHREAFLQRQKKKTAPKAVGDGKNPKR</sequence>
<evidence type="ECO:0000313" key="2">
    <source>
        <dbReference type="EMBL" id="CAK7275656.1"/>
    </source>
</evidence>
<name>A0ABP0E848_9PEZI</name>